<sequence length="477" mass="54204">MPPGIARTNRTNDSQTTTALLPAELVEQICDSLEAVDISSLRLVCIQLFEKTTRAFFITSFSTVTTDFCTKSLRRIEEISQHPQARQAVKELVVAGANDVGGMDPDLGHDIEGQWHRSIRGNLEAPLPDIVNRFLREVIVEGLPNCRSFRIRAISGPQYFPANLNGPSTAYLRLTDVVELLLSHFSEFRLPVKAFTLDISSSGTCQDMRPLRPDTYRNPNFVEVWSNHLQELDLVIWGWWDLTQEVKNFITALIGSATNLKTLSLDSSSTDSLLDHISASQPSWKPQLHHLNLHYVSFDSDSFFRSWRPPLRHLSLYSVHGDRHLFFNFLSIFRETLRTLSLKHVRLEIDSFQDFLSALAHCFTHLETVCLFVICVRFPGFNHLRFVNYWWDRAKDFPPGVRWIQQGSRPLIGGIHYEGPDVVGVLESLVKVAYVRKIRGVGVEPLEIPVMSPAAEPCRNAWVLYPTISSYAFGRAI</sequence>
<dbReference type="Proteomes" id="UP000799438">
    <property type="component" value="Unassembled WGS sequence"/>
</dbReference>
<keyword evidence="2" id="KW-1185">Reference proteome</keyword>
<dbReference type="RefSeq" id="XP_033392811.1">
    <property type="nucleotide sequence ID" value="XM_033535064.1"/>
</dbReference>
<gene>
    <name evidence="1" type="ORF">K452DRAFT_114217</name>
</gene>
<name>A0A6A6B0Y7_9PEZI</name>
<dbReference type="AlphaFoldDB" id="A0A6A6B0Y7"/>
<reference evidence="1" key="1">
    <citation type="journal article" date="2020" name="Stud. Mycol.">
        <title>101 Dothideomycetes genomes: a test case for predicting lifestyles and emergence of pathogens.</title>
        <authorList>
            <person name="Haridas S."/>
            <person name="Albert R."/>
            <person name="Binder M."/>
            <person name="Bloem J."/>
            <person name="Labutti K."/>
            <person name="Salamov A."/>
            <person name="Andreopoulos B."/>
            <person name="Baker S."/>
            <person name="Barry K."/>
            <person name="Bills G."/>
            <person name="Bluhm B."/>
            <person name="Cannon C."/>
            <person name="Castanera R."/>
            <person name="Culley D."/>
            <person name="Daum C."/>
            <person name="Ezra D."/>
            <person name="Gonzalez J."/>
            <person name="Henrissat B."/>
            <person name="Kuo A."/>
            <person name="Liang C."/>
            <person name="Lipzen A."/>
            <person name="Lutzoni F."/>
            <person name="Magnuson J."/>
            <person name="Mondo S."/>
            <person name="Nolan M."/>
            <person name="Ohm R."/>
            <person name="Pangilinan J."/>
            <person name="Park H.-J."/>
            <person name="Ramirez L."/>
            <person name="Alfaro M."/>
            <person name="Sun H."/>
            <person name="Tritt A."/>
            <person name="Yoshinaga Y."/>
            <person name="Zwiers L.-H."/>
            <person name="Turgeon B."/>
            <person name="Goodwin S."/>
            <person name="Spatafora J."/>
            <person name="Crous P."/>
            <person name="Grigoriev I."/>
        </authorList>
    </citation>
    <scope>NUCLEOTIDE SEQUENCE</scope>
    <source>
        <strain evidence="1">CBS 121167</strain>
    </source>
</reference>
<proteinExistence type="predicted"/>
<protein>
    <recommendedName>
        <fullName evidence="3">F-box domain-containing protein</fullName>
    </recommendedName>
</protein>
<dbReference type="SUPFAM" id="SSF52047">
    <property type="entry name" value="RNI-like"/>
    <property type="match status" value="1"/>
</dbReference>
<dbReference type="InterPro" id="IPR032675">
    <property type="entry name" value="LRR_dom_sf"/>
</dbReference>
<evidence type="ECO:0008006" key="3">
    <source>
        <dbReference type="Google" id="ProtNLM"/>
    </source>
</evidence>
<accession>A0A6A6B0Y7</accession>
<dbReference type="Gene3D" id="3.80.10.10">
    <property type="entry name" value="Ribonuclease Inhibitor"/>
    <property type="match status" value="1"/>
</dbReference>
<evidence type="ECO:0000313" key="1">
    <source>
        <dbReference type="EMBL" id="KAF2137093.1"/>
    </source>
</evidence>
<dbReference type="EMBL" id="ML995507">
    <property type="protein sequence ID" value="KAF2137093.1"/>
    <property type="molecule type" value="Genomic_DNA"/>
</dbReference>
<dbReference type="GeneID" id="54292558"/>
<organism evidence="1 2">
    <name type="scientific">Aplosporella prunicola CBS 121167</name>
    <dbReference type="NCBI Taxonomy" id="1176127"/>
    <lineage>
        <taxon>Eukaryota</taxon>
        <taxon>Fungi</taxon>
        <taxon>Dikarya</taxon>
        <taxon>Ascomycota</taxon>
        <taxon>Pezizomycotina</taxon>
        <taxon>Dothideomycetes</taxon>
        <taxon>Dothideomycetes incertae sedis</taxon>
        <taxon>Botryosphaeriales</taxon>
        <taxon>Aplosporellaceae</taxon>
        <taxon>Aplosporella</taxon>
    </lineage>
</organism>
<evidence type="ECO:0000313" key="2">
    <source>
        <dbReference type="Proteomes" id="UP000799438"/>
    </source>
</evidence>
<dbReference type="OrthoDB" id="5279008at2759"/>